<organism evidence="10 11">
    <name type="scientific">Nezara viridula</name>
    <name type="common">Southern green stink bug</name>
    <name type="synonym">Cimex viridulus</name>
    <dbReference type="NCBI Taxonomy" id="85310"/>
    <lineage>
        <taxon>Eukaryota</taxon>
        <taxon>Metazoa</taxon>
        <taxon>Ecdysozoa</taxon>
        <taxon>Arthropoda</taxon>
        <taxon>Hexapoda</taxon>
        <taxon>Insecta</taxon>
        <taxon>Pterygota</taxon>
        <taxon>Neoptera</taxon>
        <taxon>Paraneoptera</taxon>
        <taxon>Hemiptera</taxon>
        <taxon>Heteroptera</taxon>
        <taxon>Panheteroptera</taxon>
        <taxon>Pentatomomorpha</taxon>
        <taxon>Pentatomoidea</taxon>
        <taxon>Pentatomidae</taxon>
        <taxon>Pentatominae</taxon>
        <taxon>Nezara</taxon>
    </lineage>
</organism>
<keyword evidence="3" id="KW-0809">Transit peptide</keyword>
<name>A0A9P0MRR0_NEZVI</name>
<keyword evidence="11" id="KW-1185">Reference proteome</keyword>
<feature type="compositionally biased region" description="Basic residues" evidence="9">
    <location>
        <begin position="378"/>
        <end position="387"/>
    </location>
</feature>
<proteinExistence type="inferred from homology"/>
<evidence type="ECO:0000256" key="6">
    <source>
        <dbReference type="ARBA" id="ARBA00023274"/>
    </source>
</evidence>
<dbReference type="FunFam" id="3.30.230.10:FF:000035">
    <property type="entry name" value="28S ribosomal protein S9, mitochondrial"/>
    <property type="match status" value="1"/>
</dbReference>
<dbReference type="SUPFAM" id="SSF54211">
    <property type="entry name" value="Ribosomal protein S5 domain 2-like"/>
    <property type="match status" value="1"/>
</dbReference>
<evidence type="ECO:0000256" key="2">
    <source>
        <dbReference type="ARBA" id="ARBA00005251"/>
    </source>
</evidence>
<reference evidence="10" key="1">
    <citation type="submission" date="2022-01" db="EMBL/GenBank/DDBJ databases">
        <authorList>
            <person name="King R."/>
        </authorList>
    </citation>
    <scope>NUCLEOTIDE SEQUENCE</scope>
</reference>
<dbReference type="InterPro" id="IPR014721">
    <property type="entry name" value="Ribsml_uS5_D2-typ_fold_subgr"/>
</dbReference>
<evidence type="ECO:0000256" key="4">
    <source>
        <dbReference type="ARBA" id="ARBA00022980"/>
    </source>
</evidence>
<evidence type="ECO:0000256" key="3">
    <source>
        <dbReference type="ARBA" id="ARBA00022946"/>
    </source>
</evidence>
<dbReference type="Proteomes" id="UP001152798">
    <property type="component" value="Chromosome 5"/>
</dbReference>
<evidence type="ECO:0000256" key="5">
    <source>
        <dbReference type="ARBA" id="ARBA00023128"/>
    </source>
</evidence>
<feature type="region of interest" description="Disordered" evidence="9">
    <location>
        <begin position="368"/>
        <end position="387"/>
    </location>
</feature>
<dbReference type="PANTHER" id="PTHR21569">
    <property type="entry name" value="RIBOSOMAL PROTEIN S9"/>
    <property type="match status" value="1"/>
</dbReference>
<protein>
    <recommendedName>
        <fullName evidence="7">Small ribosomal subunit protein uS9m</fullName>
    </recommendedName>
    <alternativeName>
        <fullName evidence="8">28S ribosomal protein S9, mitochondrial</fullName>
    </alternativeName>
</protein>
<dbReference type="Gene3D" id="3.30.230.10">
    <property type="match status" value="1"/>
</dbReference>
<evidence type="ECO:0000256" key="9">
    <source>
        <dbReference type="SAM" id="MobiDB-lite"/>
    </source>
</evidence>
<evidence type="ECO:0000256" key="8">
    <source>
        <dbReference type="ARBA" id="ARBA00076042"/>
    </source>
</evidence>
<evidence type="ECO:0000313" key="11">
    <source>
        <dbReference type="Proteomes" id="UP001152798"/>
    </source>
</evidence>
<dbReference type="OrthoDB" id="10254627at2759"/>
<dbReference type="GO" id="GO:0003735">
    <property type="term" value="F:structural constituent of ribosome"/>
    <property type="evidence" value="ECO:0007669"/>
    <property type="project" value="InterPro"/>
</dbReference>
<keyword evidence="5" id="KW-0496">Mitochondrion</keyword>
<dbReference type="GO" id="GO:0005743">
    <property type="term" value="C:mitochondrial inner membrane"/>
    <property type="evidence" value="ECO:0007669"/>
    <property type="project" value="UniProtKB-ARBA"/>
</dbReference>
<dbReference type="InterPro" id="IPR000754">
    <property type="entry name" value="Ribosomal_uS9"/>
</dbReference>
<dbReference type="EMBL" id="OV725081">
    <property type="protein sequence ID" value="CAH1402579.1"/>
    <property type="molecule type" value="Genomic_DNA"/>
</dbReference>
<dbReference type="AlphaFoldDB" id="A0A9P0MRR0"/>
<dbReference type="InterPro" id="IPR020568">
    <property type="entry name" value="Ribosomal_Su5_D2-typ_SF"/>
</dbReference>
<dbReference type="PANTHER" id="PTHR21569:SF1">
    <property type="entry name" value="SMALL RIBOSOMAL SUBUNIT PROTEIN US9M"/>
    <property type="match status" value="1"/>
</dbReference>
<dbReference type="Pfam" id="PF00380">
    <property type="entry name" value="Ribosomal_S9"/>
    <property type="match status" value="1"/>
</dbReference>
<evidence type="ECO:0000256" key="1">
    <source>
        <dbReference type="ARBA" id="ARBA00004173"/>
    </source>
</evidence>
<gene>
    <name evidence="10" type="ORF">NEZAVI_LOCUS11371</name>
</gene>
<accession>A0A9P0MRR0</accession>
<keyword evidence="6" id="KW-0687">Ribonucleoprotein</keyword>
<evidence type="ECO:0000256" key="7">
    <source>
        <dbReference type="ARBA" id="ARBA00039318"/>
    </source>
</evidence>
<evidence type="ECO:0000313" key="10">
    <source>
        <dbReference type="EMBL" id="CAH1402579.1"/>
    </source>
</evidence>
<dbReference type="GO" id="GO:0003723">
    <property type="term" value="F:RNA binding"/>
    <property type="evidence" value="ECO:0007669"/>
    <property type="project" value="TreeGrafter"/>
</dbReference>
<comment type="subcellular location">
    <subcellularLocation>
        <location evidence="1">Mitochondrion</location>
    </subcellularLocation>
</comment>
<comment type="similarity">
    <text evidence="2">Belongs to the universal ribosomal protein uS9 family.</text>
</comment>
<dbReference type="GO" id="GO:0006412">
    <property type="term" value="P:translation"/>
    <property type="evidence" value="ECO:0007669"/>
    <property type="project" value="InterPro"/>
</dbReference>
<sequence>MSSLRKLFGDYRSLAGAVGRMTQRNSVLWFCSAVKEENQIDRKDKKMSKAMRAYLERATKYNEFMKKERDAYEIGRRHLANMMGCDAETFSQEQIDEAIEYLFPSGLFEKKARPFLKPPHLVYPLKKEAEFDETGRPYHFLFYTGKPNFYSILHEGYHHLKALNDMEVGKKAAMKLTDVFEPLDLTGSKWLELKELEERLVEPIMKSEYANFINIMERLSSHKRAFAVKDFIMKNRKPLMDKQMSFEPTEPLTDTDGRKYVLTRECPRKTAKADVKVISPGTGLISINGKNIEYFRSMAARKQILFPLDLTGLRDGVDIEATVKGGGEIGQAGAIRWGISWGLRCFVSPDMFETMRLAGLLQRDYRRPERKKPGQAGARRKFTWKKR</sequence>
<keyword evidence="4" id="KW-0689">Ribosomal protein</keyword>
<dbReference type="GO" id="GO:0005763">
    <property type="term" value="C:mitochondrial small ribosomal subunit"/>
    <property type="evidence" value="ECO:0007669"/>
    <property type="project" value="TreeGrafter"/>
</dbReference>